<dbReference type="EMBL" id="JACHWR010000002">
    <property type="protein sequence ID" value="MBB3042463.1"/>
    <property type="molecule type" value="Genomic_DNA"/>
</dbReference>
<dbReference type="PANTHER" id="PTHR43859">
    <property type="entry name" value="ACYL-ACTIVATING ENZYME"/>
    <property type="match status" value="1"/>
</dbReference>
<feature type="domain" description="AMP-dependent synthetase/ligase" evidence="5">
    <location>
        <begin position="15"/>
        <end position="377"/>
    </location>
</feature>
<comment type="caution">
    <text evidence="7">The sequence shown here is derived from an EMBL/GenBank/DDBJ whole genome shotgun (WGS) entry which is preliminary data.</text>
</comment>
<dbReference type="Proteomes" id="UP000589626">
    <property type="component" value="Unassembled WGS sequence"/>
</dbReference>
<dbReference type="InterPro" id="IPR042099">
    <property type="entry name" value="ANL_N_sf"/>
</dbReference>
<dbReference type="EC" id="6.2.1.-" evidence="7"/>
<dbReference type="AlphaFoldDB" id="A0A7W4VVV4"/>
<sequence>MMRHDDTPLSPVGFLDRAAAAYADKVALIDGETRYTYGELHLRATRLAGALFELDLRAGGRVAVLAPNTHEMLEAHYGVPYATGVLVPLNSRLSAAEIAYVLRHSEAKILIVAAALEDLARDAIRLSGLDITTLVTGAEYEAALAVAMPYRAAVRDERATIAINYTSGTTGTPKGVVYTHRGAYLQSLAMAFHSGMGPSSSYLWTLPMFHCNGWCFTWAVTAAGATHVCLERVEAGAVWNAIADHSITHLCAAPTVLSTLTADPAGPTVDDRSVWVATGGAPPAPALLARARRCGLEIVHLYGMTETYGPSVINEWRDHWHDLPLHEQDRLKARQGIGNIVSDVVRVVDSDGLDVPADATTVGEIAMRGNNVTPRYHLDPESTAAAVPDGWFRSGDLAVRHPDGYVEIRDRAKDVIISGGENISSVEVEQAILEHPAVQEAAVVAMPHEHWGERPVAFVSLRDGSTVSAAELRDHLVDRVARFKIPDRFEFATLPKTSTGKVQKFELKKQLAAPTTAGSGSGL</sequence>
<proteinExistence type="inferred from homology"/>
<evidence type="ECO:0000256" key="2">
    <source>
        <dbReference type="ARBA" id="ARBA00022598"/>
    </source>
</evidence>
<comment type="similarity">
    <text evidence="1">Belongs to the ATP-dependent AMP-binding enzyme family.</text>
</comment>
<evidence type="ECO:0000313" key="8">
    <source>
        <dbReference type="Proteomes" id="UP000589626"/>
    </source>
</evidence>
<dbReference type="Pfam" id="PF13193">
    <property type="entry name" value="AMP-binding_C"/>
    <property type="match status" value="1"/>
</dbReference>
<name>A0A7W4VVV4_9ACTN</name>
<evidence type="ECO:0000259" key="5">
    <source>
        <dbReference type="Pfam" id="PF00501"/>
    </source>
</evidence>
<keyword evidence="4" id="KW-0443">Lipid metabolism</keyword>
<evidence type="ECO:0000313" key="7">
    <source>
        <dbReference type="EMBL" id="MBB3042463.1"/>
    </source>
</evidence>
<evidence type="ECO:0000256" key="4">
    <source>
        <dbReference type="ARBA" id="ARBA00023098"/>
    </source>
</evidence>
<reference evidence="7 8" key="1">
    <citation type="submission" date="2020-08" db="EMBL/GenBank/DDBJ databases">
        <title>Sequencing the genomes of 1000 actinobacteria strains.</title>
        <authorList>
            <person name="Klenk H.-P."/>
        </authorList>
    </citation>
    <scope>NUCLEOTIDE SEQUENCE [LARGE SCALE GENOMIC DNA]</scope>
    <source>
        <strain evidence="7 8">DSM 105498</strain>
    </source>
</reference>
<organism evidence="7 8">
    <name type="scientific">Nocardioides soli</name>
    <dbReference type="NCBI Taxonomy" id="1036020"/>
    <lineage>
        <taxon>Bacteria</taxon>
        <taxon>Bacillati</taxon>
        <taxon>Actinomycetota</taxon>
        <taxon>Actinomycetes</taxon>
        <taxon>Propionibacteriales</taxon>
        <taxon>Nocardioidaceae</taxon>
        <taxon>Nocardioides</taxon>
    </lineage>
</organism>
<accession>A0A7W4VVV4</accession>
<dbReference type="GO" id="GO:0016874">
    <property type="term" value="F:ligase activity"/>
    <property type="evidence" value="ECO:0007669"/>
    <property type="project" value="UniProtKB-KW"/>
</dbReference>
<feature type="domain" description="AMP-binding enzyme C-terminal" evidence="6">
    <location>
        <begin position="427"/>
        <end position="501"/>
    </location>
</feature>
<evidence type="ECO:0000259" key="6">
    <source>
        <dbReference type="Pfam" id="PF13193"/>
    </source>
</evidence>
<dbReference type="PROSITE" id="PS00455">
    <property type="entry name" value="AMP_BINDING"/>
    <property type="match status" value="1"/>
</dbReference>
<dbReference type="FunFam" id="3.30.300.30:FF:000008">
    <property type="entry name" value="2,3-dihydroxybenzoate-AMP ligase"/>
    <property type="match status" value="1"/>
</dbReference>
<dbReference type="InterPro" id="IPR045851">
    <property type="entry name" value="AMP-bd_C_sf"/>
</dbReference>
<keyword evidence="2 7" id="KW-0436">Ligase</keyword>
<dbReference type="Gene3D" id="3.30.300.30">
    <property type="match status" value="1"/>
</dbReference>
<keyword evidence="8" id="KW-1185">Reference proteome</keyword>
<dbReference type="PANTHER" id="PTHR43859:SF4">
    <property type="entry name" value="BUTANOATE--COA LIGASE AAE1-RELATED"/>
    <property type="match status" value="1"/>
</dbReference>
<keyword evidence="3" id="KW-0276">Fatty acid metabolism</keyword>
<dbReference type="Pfam" id="PF00501">
    <property type="entry name" value="AMP-binding"/>
    <property type="match status" value="1"/>
</dbReference>
<dbReference type="Gene3D" id="3.40.50.12780">
    <property type="entry name" value="N-terminal domain of ligase-like"/>
    <property type="match status" value="1"/>
</dbReference>
<dbReference type="InterPro" id="IPR020845">
    <property type="entry name" value="AMP-binding_CS"/>
</dbReference>
<gene>
    <name evidence="7" type="ORF">FHU40_002281</name>
</gene>
<protein>
    <submittedName>
        <fullName evidence="7">Fatty-acyl-CoA synthase</fullName>
        <ecNumber evidence="7">6.2.1.-</ecNumber>
    </submittedName>
</protein>
<evidence type="ECO:0000256" key="1">
    <source>
        <dbReference type="ARBA" id="ARBA00006432"/>
    </source>
</evidence>
<dbReference type="InterPro" id="IPR025110">
    <property type="entry name" value="AMP-bd_C"/>
</dbReference>
<dbReference type="RefSeq" id="WP_221199812.1">
    <property type="nucleotide sequence ID" value="NZ_JACHWR010000002.1"/>
</dbReference>
<dbReference type="SUPFAM" id="SSF56801">
    <property type="entry name" value="Acetyl-CoA synthetase-like"/>
    <property type="match status" value="1"/>
</dbReference>
<evidence type="ECO:0000256" key="3">
    <source>
        <dbReference type="ARBA" id="ARBA00022832"/>
    </source>
</evidence>
<dbReference type="InterPro" id="IPR000873">
    <property type="entry name" value="AMP-dep_synth/lig_dom"/>
</dbReference>
<dbReference type="GO" id="GO:0006631">
    <property type="term" value="P:fatty acid metabolic process"/>
    <property type="evidence" value="ECO:0007669"/>
    <property type="project" value="UniProtKB-KW"/>
</dbReference>